<accession>A0A0P1BQE0</accession>
<dbReference type="EMBL" id="CCYA01000270">
    <property type="protein sequence ID" value="CEH18308.1"/>
    <property type="molecule type" value="Genomic_DNA"/>
</dbReference>
<dbReference type="AlphaFoldDB" id="A0A0P1BQE0"/>
<dbReference type="SMART" id="SM00515">
    <property type="entry name" value="eIF5C"/>
    <property type="match status" value="1"/>
</dbReference>
<dbReference type="InterPro" id="IPR016024">
    <property type="entry name" value="ARM-type_fold"/>
</dbReference>
<dbReference type="InterPro" id="IPR003307">
    <property type="entry name" value="W2_domain"/>
</dbReference>
<proteinExistence type="predicted"/>
<keyword evidence="4" id="KW-1185">Reference proteome</keyword>
<feature type="domain" description="W2" evidence="2">
    <location>
        <begin position="283"/>
        <end position="436"/>
    </location>
</feature>
<dbReference type="PANTHER" id="PTHR14208">
    <property type="entry name" value="BASIC LEUCINE ZIPPER AND W2 DOMAIN-CONTAINING PROTEIN"/>
    <property type="match status" value="1"/>
</dbReference>
<dbReference type="SUPFAM" id="SSF48371">
    <property type="entry name" value="ARM repeat"/>
    <property type="match status" value="1"/>
</dbReference>
<dbReference type="Gene3D" id="1.25.40.180">
    <property type="match status" value="1"/>
</dbReference>
<dbReference type="InterPro" id="IPR051245">
    <property type="entry name" value="eIF5-mimic_regulator"/>
</dbReference>
<dbReference type="PANTHER" id="PTHR14208:SF2">
    <property type="entry name" value="PROTEIN KRASAVIETZ"/>
    <property type="match status" value="1"/>
</dbReference>
<evidence type="ECO:0000259" key="2">
    <source>
        <dbReference type="PROSITE" id="PS51363"/>
    </source>
</evidence>
<organism evidence="3 4">
    <name type="scientific">Ceraceosorus bombacis</name>
    <dbReference type="NCBI Taxonomy" id="401625"/>
    <lineage>
        <taxon>Eukaryota</taxon>
        <taxon>Fungi</taxon>
        <taxon>Dikarya</taxon>
        <taxon>Basidiomycota</taxon>
        <taxon>Ustilaginomycotina</taxon>
        <taxon>Exobasidiomycetes</taxon>
        <taxon>Ceraceosorales</taxon>
        <taxon>Ceraceosoraceae</taxon>
        <taxon>Ceraceosorus</taxon>
    </lineage>
</organism>
<dbReference type="GO" id="GO:0005737">
    <property type="term" value="C:cytoplasm"/>
    <property type="evidence" value="ECO:0007669"/>
    <property type="project" value="TreeGrafter"/>
</dbReference>
<dbReference type="GO" id="GO:0016020">
    <property type="term" value="C:membrane"/>
    <property type="evidence" value="ECO:0007669"/>
    <property type="project" value="TreeGrafter"/>
</dbReference>
<dbReference type="PROSITE" id="PS51363">
    <property type="entry name" value="W2"/>
    <property type="match status" value="1"/>
</dbReference>
<reference evidence="3 4" key="1">
    <citation type="submission" date="2014-09" db="EMBL/GenBank/DDBJ databases">
        <authorList>
            <person name="Magalhaes I.L.F."/>
            <person name="Oliveira U."/>
            <person name="Santos F.R."/>
            <person name="Vidigal T.H.D.A."/>
            <person name="Brescovit A.D."/>
            <person name="Santos A.J."/>
        </authorList>
    </citation>
    <scope>NUCLEOTIDE SEQUENCE [LARGE SCALE GENOMIC DNA]</scope>
</reference>
<dbReference type="Pfam" id="PF02020">
    <property type="entry name" value="W2"/>
    <property type="match status" value="1"/>
</dbReference>
<sequence>MTSTPSGTGTPPPTAQGGQAKAEKPTLSGTRIKQRKGVVKSQAKFEPEAFRDALYKYFDGVAATDDWDGYAAALDKAGNTLDYRKYSDQLFEILIAGNLLAPGGSPLDDAPSSPFSVFAAKSGSPADVKPIITTLDKVIRRYKFLQKPLDEHSIKYLLQYIGRFDAGQRERLATATAFLIQMSLVSASCLLVLQKDNLTKDEVALNFIMNVFKAYLAEGSIDTLSTSLRKGRVTDVLPFFPQTKRSQANIVTSTFSSAGLTGVANFYAKLAARDAREAVIRRLHELRENLDVVQEPVDGAAEESNPRVDEIVDYLNESGLPAEERIATAWEGLMKDQDPNFVKHVTPVFAAIVKGPRNELALINAAQTHVSALGDQASMKTFPGFLKLWYNEDVVSDSAIIFWHTKGHKTTQGYQAVLQVAAPLVKYLQEQEEEDG</sequence>
<protein>
    <submittedName>
        <fullName evidence="3">Predicted translation factor, contains W2 domain</fullName>
    </submittedName>
</protein>
<evidence type="ECO:0000256" key="1">
    <source>
        <dbReference type="SAM" id="MobiDB-lite"/>
    </source>
</evidence>
<feature type="region of interest" description="Disordered" evidence="1">
    <location>
        <begin position="1"/>
        <end position="39"/>
    </location>
</feature>
<dbReference type="Proteomes" id="UP000054845">
    <property type="component" value="Unassembled WGS sequence"/>
</dbReference>
<feature type="compositionally biased region" description="Low complexity" evidence="1">
    <location>
        <begin position="1"/>
        <end position="20"/>
    </location>
</feature>
<dbReference type="Pfam" id="PF25504">
    <property type="entry name" value="HEAT_5MP1_2"/>
    <property type="match status" value="1"/>
</dbReference>
<dbReference type="InterPro" id="IPR057397">
    <property type="entry name" value="HEAT_5MP1_2"/>
</dbReference>
<evidence type="ECO:0000313" key="4">
    <source>
        <dbReference type="Proteomes" id="UP000054845"/>
    </source>
</evidence>
<name>A0A0P1BQE0_9BASI</name>
<dbReference type="OrthoDB" id="1727522at2759"/>
<evidence type="ECO:0000313" key="3">
    <source>
        <dbReference type="EMBL" id="CEH18308.1"/>
    </source>
</evidence>